<comment type="caution">
    <text evidence="1">The sequence shown here is derived from an EMBL/GenBank/DDBJ whole genome shotgun (WGS) entry which is preliminary data.</text>
</comment>
<dbReference type="EMBL" id="CM047946">
    <property type="protein sequence ID" value="KAI9897828.1"/>
    <property type="molecule type" value="Genomic_DNA"/>
</dbReference>
<protein>
    <submittedName>
        <fullName evidence="1">Uncharacterized protein</fullName>
    </submittedName>
</protein>
<dbReference type="Proteomes" id="UP001163324">
    <property type="component" value="Chromosome 7"/>
</dbReference>
<gene>
    <name evidence="1" type="ORF">N3K66_007684</name>
</gene>
<evidence type="ECO:0000313" key="2">
    <source>
        <dbReference type="Proteomes" id="UP001163324"/>
    </source>
</evidence>
<proteinExistence type="predicted"/>
<name>A0ACC0UUN6_9HYPO</name>
<reference evidence="1" key="1">
    <citation type="submission" date="2022-10" db="EMBL/GenBank/DDBJ databases">
        <title>Complete Genome of Trichothecium roseum strain YXFP-22015, a Plant Pathogen Isolated from Citrus.</title>
        <authorList>
            <person name="Wang Y."/>
            <person name="Zhu L."/>
        </authorList>
    </citation>
    <scope>NUCLEOTIDE SEQUENCE</scope>
    <source>
        <strain evidence="1">YXFP-22015</strain>
    </source>
</reference>
<organism evidence="1 2">
    <name type="scientific">Trichothecium roseum</name>
    <dbReference type="NCBI Taxonomy" id="47278"/>
    <lineage>
        <taxon>Eukaryota</taxon>
        <taxon>Fungi</taxon>
        <taxon>Dikarya</taxon>
        <taxon>Ascomycota</taxon>
        <taxon>Pezizomycotina</taxon>
        <taxon>Sordariomycetes</taxon>
        <taxon>Hypocreomycetidae</taxon>
        <taxon>Hypocreales</taxon>
        <taxon>Hypocreales incertae sedis</taxon>
        <taxon>Trichothecium</taxon>
    </lineage>
</organism>
<accession>A0ACC0UUN6</accession>
<sequence length="445" mass="48938">MSIPGLGQIPTAAAIPTTRTVTLRPAWEYRFTASFAEPLTIKLLSGTAEKDGVELAPRHAYVFRGTKTKILTWQGCELEIDGRTEEENVREYAQPTDNPACAVLNIHGKLGELRAQGREGPRVLVTGPKDAGKTAVTRALTSYATRQGFQPLTVNVNPREGMLSLPGTLSAAVFATIMDPETGWGSTPTSGPSSTPVKLPLVYYYGREEAEEEPDFFKEIVGKLAGTVSGRLSEDEDVKRSGVFVDGFGVEERSEVGIDLIDHVVDEFSVNIIVVIGSSSLQAELERKYANEKTSLGEPINVVLVDKSDGAASRSETFIQHEREAVIKEYFFGDARRTLSPQNQQVDFDSIVIYKAPDYKYEPDMAFSRQEPSKELGHWALAVTHSSLRDMPEVARSASVMGFVYVSDVDEEKRKVKVLAPVGGRLGDRPLIWGRWPEPYINLLG</sequence>
<evidence type="ECO:0000313" key="1">
    <source>
        <dbReference type="EMBL" id="KAI9897828.1"/>
    </source>
</evidence>
<keyword evidence="2" id="KW-1185">Reference proteome</keyword>